<dbReference type="OrthoDB" id="8096613at2"/>
<gene>
    <name evidence="2" type="ORF">ruthe_03234</name>
</gene>
<dbReference type="Proteomes" id="UP000015346">
    <property type="component" value="Unassembled WGS sequence"/>
</dbReference>
<dbReference type="AlphaFoldDB" id="S9QT33"/>
<evidence type="ECO:0000259" key="1">
    <source>
        <dbReference type="Pfam" id="PF06568"/>
    </source>
</evidence>
<keyword evidence="3" id="KW-1185">Reference proteome</keyword>
<name>S9QT33_9RHOB</name>
<dbReference type="STRING" id="1123069.ruthe_03234"/>
<dbReference type="HOGENOM" id="CLU_184490_2_0_5"/>
<feature type="domain" description="YjiS-like" evidence="1">
    <location>
        <begin position="34"/>
        <end position="57"/>
    </location>
</feature>
<evidence type="ECO:0000313" key="3">
    <source>
        <dbReference type="Proteomes" id="UP000015346"/>
    </source>
</evidence>
<proteinExistence type="predicted"/>
<reference evidence="2 3" key="1">
    <citation type="journal article" date="2013" name="Stand. Genomic Sci.">
        <title>Genome sequence of the reddish-pigmented Rubellimicrobium thermophilum type strain (DSM 16684(T)), a member of the Roseobacter clade.</title>
        <authorList>
            <person name="Fiebig A."/>
            <person name="Riedel T."/>
            <person name="Gronow S."/>
            <person name="Petersen J."/>
            <person name="Klenk H.P."/>
            <person name="Goker M."/>
        </authorList>
    </citation>
    <scope>NUCLEOTIDE SEQUENCE [LARGE SCALE GENOMIC DNA]</scope>
    <source>
        <strain evidence="2 3">DSM 16684</strain>
    </source>
</reference>
<sequence>MDRPLSFPALVRLRPAALRLPPWGRLLRRLDCGRSRRHLADLDDHILRDIGLTRDQALQEAERPIWDVPAHWLR</sequence>
<comment type="caution">
    <text evidence="2">The sequence shown here is derived from an EMBL/GenBank/DDBJ whole genome shotgun (WGS) entry which is preliminary data.</text>
</comment>
<dbReference type="InterPro" id="IPR009506">
    <property type="entry name" value="YjiS-like"/>
</dbReference>
<dbReference type="RefSeq" id="WP_021099287.1">
    <property type="nucleotide sequence ID" value="NZ_KE557325.1"/>
</dbReference>
<accession>S9QT33</accession>
<protein>
    <submittedName>
        <fullName evidence="2">Putative small protein</fullName>
    </submittedName>
</protein>
<evidence type="ECO:0000313" key="2">
    <source>
        <dbReference type="EMBL" id="EPX82772.1"/>
    </source>
</evidence>
<organism evidence="2 3">
    <name type="scientific">Rubellimicrobium thermophilum DSM 16684</name>
    <dbReference type="NCBI Taxonomy" id="1123069"/>
    <lineage>
        <taxon>Bacteria</taxon>
        <taxon>Pseudomonadati</taxon>
        <taxon>Pseudomonadota</taxon>
        <taxon>Alphaproteobacteria</taxon>
        <taxon>Rhodobacterales</taxon>
        <taxon>Roseobacteraceae</taxon>
        <taxon>Rubellimicrobium</taxon>
    </lineage>
</organism>
<dbReference type="EMBL" id="AOLV01000039">
    <property type="protein sequence ID" value="EPX82772.1"/>
    <property type="molecule type" value="Genomic_DNA"/>
</dbReference>
<dbReference type="Pfam" id="PF06568">
    <property type="entry name" value="YjiS-like"/>
    <property type="match status" value="1"/>
</dbReference>